<proteinExistence type="predicted"/>
<dbReference type="InterPro" id="IPR000086">
    <property type="entry name" value="NUDIX_hydrolase_dom"/>
</dbReference>
<organism evidence="3 4">
    <name type="scientific">Anaeramoeba flamelloides</name>
    <dbReference type="NCBI Taxonomy" id="1746091"/>
    <lineage>
        <taxon>Eukaryota</taxon>
        <taxon>Metamonada</taxon>
        <taxon>Anaeramoebidae</taxon>
        <taxon>Anaeramoeba</taxon>
    </lineage>
</organism>
<dbReference type="Gene3D" id="3.90.79.10">
    <property type="entry name" value="Nucleoside Triphosphate Pyrophosphohydrolase"/>
    <property type="match status" value="1"/>
</dbReference>
<keyword evidence="1" id="KW-0378">Hydrolase</keyword>
<dbReference type="SUPFAM" id="SSF55811">
    <property type="entry name" value="Nudix"/>
    <property type="match status" value="1"/>
</dbReference>
<gene>
    <name evidence="3" type="ORF">M0813_13628</name>
</gene>
<protein>
    <submittedName>
        <fullName evidence="3">Adp-sugar pyrophosphatase</fullName>
    </submittedName>
</protein>
<dbReference type="PANTHER" id="PTHR11839:SF1">
    <property type="entry name" value="ADP-SUGAR PYROPHOSPHATASE"/>
    <property type="match status" value="1"/>
</dbReference>
<evidence type="ECO:0000256" key="1">
    <source>
        <dbReference type="ARBA" id="ARBA00022801"/>
    </source>
</evidence>
<dbReference type="PROSITE" id="PS51462">
    <property type="entry name" value="NUDIX"/>
    <property type="match status" value="1"/>
</dbReference>
<name>A0ABQ8Z8B8_9EUKA</name>
<dbReference type="PANTHER" id="PTHR11839">
    <property type="entry name" value="UDP/ADP-SUGAR PYROPHOSPHATASE"/>
    <property type="match status" value="1"/>
</dbReference>
<evidence type="ECO:0000313" key="3">
    <source>
        <dbReference type="EMBL" id="KAJ6253131.1"/>
    </source>
</evidence>
<dbReference type="InterPro" id="IPR015797">
    <property type="entry name" value="NUDIX_hydrolase-like_dom_sf"/>
</dbReference>
<dbReference type="EMBL" id="JAOAOG010000035">
    <property type="protein sequence ID" value="KAJ6253131.1"/>
    <property type="molecule type" value="Genomic_DNA"/>
</dbReference>
<evidence type="ECO:0000313" key="4">
    <source>
        <dbReference type="Proteomes" id="UP001150062"/>
    </source>
</evidence>
<accession>A0ABQ8Z8B8</accession>
<keyword evidence="4" id="KW-1185">Reference proteome</keyword>
<reference evidence="3" key="1">
    <citation type="submission" date="2022-08" db="EMBL/GenBank/DDBJ databases">
        <title>Novel sulfate-reducing endosymbionts in the free-living metamonad Anaeramoeba.</title>
        <authorList>
            <person name="Jerlstrom-Hultqvist J."/>
            <person name="Cepicka I."/>
            <person name="Gallot-Lavallee L."/>
            <person name="Salas-Leiva D."/>
            <person name="Curtis B.A."/>
            <person name="Zahonova K."/>
            <person name="Pipaliya S."/>
            <person name="Dacks J."/>
            <person name="Roger A.J."/>
        </authorList>
    </citation>
    <scope>NUCLEOTIDE SEQUENCE</scope>
    <source>
        <strain evidence="3">Schooner1</strain>
    </source>
</reference>
<sequence>MNKRNILGQGNFLQVCSQTTKTDENSKETFEFVARPNEEFCTKVRAVVVIATVGNKLILIEQKRHAVKNRVLEFPAGLVDDLDPETCALHELKEETGYTGVVTRVTGMVSYASKRTGGVTAYAFVKCDPNLEKNKNPIQELEGDEFIQARLIKPENLRETINEFKKGGGIIDYNVEHFCLGLEMNLKVW</sequence>
<feature type="domain" description="Nudix hydrolase" evidence="2">
    <location>
        <begin position="42"/>
        <end position="174"/>
    </location>
</feature>
<dbReference type="Proteomes" id="UP001150062">
    <property type="component" value="Unassembled WGS sequence"/>
</dbReference>
<comment type="caution">
    <text evidence="3">The sequence shown here is derived from an EMBL/GenBank/DDBJ whole genome shotgun (WGS) entry which is preliminary data.</text>
</comment>
<evidence type="ECO:0000259" key="2">
    <source>
        <dbReference type="PROSITE" id="PS51462"/>
    </source>
</evidence>
<dbReference type="Pfam" id="PF00293">
    <property type="entry name" value="NUDIX"/>
    <property type="match status" value="1"/>
</dbReference>